<evidence type="ECO:0000256" key="1">
    <source>
        <dbReference type="SAM" id="SignalP"/>
    </source>
</evidence>
<evidence type="ECO:0000313" key="3">
    <source>
        <dbReference type="Proteomes" id="UP001241056"/>
    </source>
</evidence>
<comment type="caution">
    <text evidence="2">The sequence shown here is derived from an EMBL/GenBank/DDBJ whole genome shotgun (WGS) entry which is preliminary data.</text>
</comment>
<sequence>MRQLVLGFLLFVTYCMPSWAADTHHIEVIIFRQAGVKPVINSRAAPDNWQADAKQLEPEQFRSSLLDNVVSKLTNNNGYQILLHRAWQQTNSPSFKSVALSSGEDVFGHHPIEGTFTIRQDRANEIELNFWVNQFQADGSLSSSEHFKQTAVIPYKELSYIDYGSLGALIRVLPQ</sequence>
<dbReference type="InterPro" id="IPR021241">
    <property type="entry name" value="CsiV"/>
</dbReference>
<protein>
    <submittedName>
        <fullName evidence="2">CsiV family protein</fullName>
    </submittedName>
</protein>
<dbReference type="Proteomes" id="UP001241056">
    <property type="component" value="Unassembled WGS sequence"/>
</dbReference>
<organism evidence="2 3">
    <name type="scientific">Thiopseudomonas acetoxidans</name>
    <dbReference type="NCBI Taxonomy" id="3041622"/>
    <lineage>
        <taxon>Bacteria</taxon>
        <taxon>Pseudomonadati</taxon>
        <taxon>Pseudomonadota</taxon>
        <taxon>Gammaproteobacteria</taxon>
        <taxon>Pseudomonadales</taxon>
        <taxon>Pseudomonadaceae</taxon>
        <taxon>Thiopseudomonas</taxon>
    </lineage>
</organism>
<evidence type="ECO:0000313" key="2">
    <source>
        <dbReference type="EMBL" id="MDM7858617.1"/>
    </source>
</evidence>
<keyword evidence="1" id="KW-0732">Signal</keyword>
<accession>A0ABT7SSR9</accession>
<feature type="signal peptide" evidence="1">
    <location>
        <begin position="1"/>
        <end position="20"/>
    </location>
</feature>
<gene>
    <name evidence="2" type="ORF">QEZ41_10100</name>
</gene>
<dbReference type="Pfam" id="PF10972">
    <property type="entry name" value="CsiV"/>
    <property type="match status" value="1"/>
</dbReference>
<dbReference type="EMBL" id="JAUCDY010000013">
    <property type="protein sequence ID" value="MDM7858617.1"/>
    <property type="molecule type" value="Genomic_DNA"/>
</dbReference>
<reference evidence="2 3" key="1">
    <citation type="submission" date="2023-06" db="EMBL/GenBank/DDBJ databases">
        <title>Thiopseudomonas sp. CY1220 draft genome sequence.</title>
        <authorList>
            <person name="Zhao G."/>
            <person name="An M."/>
        </authorList>
    </citation>
    <scope>NUCLEOTIDE SEQUENCE [LARGE SCALE GENOMIC DNA]</scope>
    <source>
        <strain evidence="2 3">CY1220</strain>
    </source>
</reference>
<dbReference type="RefSeq" id="WP_289411383.1">
    <property type="nucleotide sequence ID" value="NZ_JAUCDY010000013.1"/>
</dbReference>
<keyword evidence="3" id="KW-1185">Reference proteome</keyword>
<feature type="chain" id="PRO_5045801695" evidence="1">
    <location>
        <begin position="21"/>
        <end position="175"/>
    </location>
</feature>
<name>A0ABT7SSR9_9GAMM</name>
<proteinExistence type="predicted"/>